<accession>B3S337</accession>
<dbReference type="EMBL" id="DS985248">
    <property type="protein sequence ID" value="EDV22899.1"/>
    <property type="molecule type" value="Genomic_DNA"/>
</dbReference>
<sequence length="112" mass="12573">MPLKVHTFSDSATEAALYFLRHDQSPLKLERVGLIKTLITIVHQISVKEERKTCLNGTTFTEAMHRKTPSNRCKGGIRGRNIASGSRILYDSDPGILGFFKLEEGKSEIELQ</sequence>
<evidence type="ECO:0000313" key="1">
    <source>
        <dbReference type="EMBL" id="EDV22899.1"/>
    </source>
</evidence>
<keyword evidence="2" id="KW-1185">Reference proteome</keyword>
<proteinExistence type="predicted"/>
<protein>
    <submittedName>
        <fullName evidence="1">Uncharacterized protein</fullName>
    </submittedName>
</protein>
<gene>
    <name evidence="1" type="ORF">TRIADDRAFT_58581</name>
</gene>
<evidence type="ECO:0000313" key="2">
    <source>
        <dbReference type="Proteomes" id="UP000009022"/>
    </source>
</evidence>
<dbReference type="CTD" id="6755977"/>
<dbReference type="GeneID" id="6755977"/>
<dbReference type="HOGENOM" id="CLU_2149062_0_0_1"/>
<name>B3S337_TRIAD</name>
<reference evidence="1 2" key="1">
    <citation type="journal article" date="2008" name="Nature">
        <title>The Trichoplax genome and the nature of placozoans.</title>
        <authorList>
            <person name="Srivastava M."/>
            <person name="Begovic E."/>
            <person name="Chapman J."/>
            <person name="Putnam N.H."/>
            <person name="Hellsten U."/>
            <person name="Kawashima T."/>
            <person name="Kuo A."/>
            <person name="Mitros T."/>
            <person name="Salamov A."/>
            <person name="Carpenter M.L."/>
            <person name="Signorovitch A.Y."/>
            <person name="Moreno M.A."/>
            <person name="Kamm K."/>
            <person name="Grimwood J."/>
            <person name="Schmutz J."/>
            <person name="Shapiro H."/>
            <person name="Grigoriev I.V."/>
            <person name="Buss L.W."/>
            <person name="Schierwater B."/>
            <person name="Dellaporta S.L."/>
            <person name="Rokhsar D.S."/>
        </authorList>
    </citation>
    <scope>NUCLEOTIDE SEQUENCE [LARGE SCALE GENOMIC DNA]</scope>
    <source>
        <strain evidence="1 2">Grell-BS-1999</strain>
    </source>
</reference>
<dbReference type="RefSeq" id="XP_002114765.1">
    <property type="nucleotide sequence ID" value="XM_002114729.1"/>
</dbReference>
<dbReference type="AlphaFoldDB" id="B3S337"/>
<dbReference type="OrthoDB" id="443634at2759"/>
<dbReference type="InParanoid" id="B3S337"/>
<dbReference type="KEGG" id="tad:TRIADDRAFT_58581"/>
<organism evidence="1 2">
    <name type="scientific">Trichoplax adhaerens</name>
    <name type="common">Trichoplax reptans</name>
    <dbReference type="NCBI Taxonomy" id="10228"/>
    <lineage>
        <taxon>Eukaryota</taxon>
        <taxon>Metazoa</taxon>
        <taxon>Placozoa</taxon>
        <taxon>Uniplacotomia</taxon>
        <taxon>Trichoplacea</taxon>
        <taxon>Trichoplacidae</taxon>
        <taxon>Trichoplax</taxon>
    </lineage>
</organism>
<dbReference type="Proteomes" id="UP000009022">
    <property type="component" value="Unassembled WGS sequence"/>
</dbReference>